<evidence type="ECO:0000313" key="3">
    <source>
        <dbReference type="Proteomes" id="UP000515292"/>
    </source>
</evidence>
<dbReference type="RefSeq" id="WP_182295767.1">
    <property type="nucleotide sequence ID" value="NZ_CP059851.1"/>
</dbReference>
<organism evidence="2 3">
    <name type="scientific">Sandaracinobacteroides saxicola</name>
    <dbReference type="NCBI Taxonomy" id="2759707"/>
    <lineage>
        <taxon>Bacteria</taxon>
        <taxon>Pseudomonadati</taxon>
        <taxon>Pseudomonadota</taxon>
        <taxon>Alphaproteobacteria</taxon>
        <taxon>Sphingomonadales</taxon>
        <taxon>Sphingosinicellaceae</taxon>
        <taxon>Sandaracinobacteroides</taxon>
    </lineage>
</organism>
<dbReference type="InterPro" id="IPR002634">
    <property type="entry name" value="BolA"/>
</dbReference>
<protein>
    <submittedName>
        <fullName evidence="2">BolA family transcriptional regulator</fullName>
    </submittedName>
</protein>
<evidence type="ECO:0000256" key="1">
    <source>
        <dbReference type="RuleBase" id="RU003860"/>
    </source>
</evidence>
<dbReference type="KEGG" id="sand:H3309_15410"/>
<dbReference type="Proteomes" id="UP000515292">
    <property type="component" value="Chromosome"/>
</dbReference>
<dbReference type="PIRSF" id="PIRSF003113">
    <property type="entry name" value="BolA"/>
    <property type="match status" value="1"/>
</dbReference>
<accession>A0A7G5IH28</accession>
<name>A0A7G5IH28_9SPHN</name>
<gene>
    <name evidence="2" type="ORF">H3309_15410</name>
</gene>
<proteinExistence type="inferred from homology"/>
<dbReference type="PANTHER" id="PTHR46230:SF7">
    <property type="entry name" value="BOLA-LIKE PROTEIN 1"/>
    <property type="match status" value="1"/>
</dbReference>
<evidence type="ECO:0000313" key="2">
    <source>
        <dbReference type="EMBL" id="QMW22670.1"/>
    </source>
</evidence>
<dbReference type="Gene3D" id="3.30.300.90">
    <property type="entry name" value="BolA-like"/>
    <property type="match status" value="1"/>
</dbReference>
<keyword evidence="3" id="KW-1185">Reference proteome</keyword>
<sequence length="101" mass="10875">MTPDQKMPAGPVAREIHARLMAALDPLALDVIDDSAHHAGHAGHDPRGESHFTVRITSAAFIGQSRLARQRAVNTALATLLKERVHALAIIARSPEETRSS</sequence>
<dbReference type="AlphaFoldDB" id="A0A7G5IH28"/>
<dbReference type="PANTHER" id="PTHR46230">
    <property type="match status" value="1"/>
</dbReference>
<reference evidence="2 3" key="1">
    <citation type="submission" date="2020-07" db="EMBL/GenBank/DDBJ databases">
        <title>Complete genome sequence for Sandaracinobacter sp. M6.</title>
        <authorList>
            <person name="Tang Y."/>
            <person name="Liu Q."/>
            <person name="Guo Z."/>
            <person name="Lei P."/>
            <person name="Huang B."/>
        </authorList>
    </citation>
    <scope>NUCLEOTIDE SEQUENCE [LARGE SCALE GENOMIC DNA]</scope>
    <source>
        <strain evidence="2 3">M6</strain>
    </source>
</reference>
<comment type="similarity">
    <text evidence="1">Belongs to the BolA/IbaG family.</text>
</comment>
<dbReference type="GO" id="GO:0016226">
    <property type="term" value="P:iron-sulfur cluster assembly"/>
    <property type="evidence" value="ECO:0007669"/>
    <property type="project" value="TreeGrafter"/>
</dbReference>
<dbReference type="Pfam" id="PF01722">
    <property type="entry name" value="BolA"/>
    <property type="match status" value="1"/>
</dbReference>
<dbReference type="EMBL" id="CP059851">
    <property type="protein sequence ID" value="QMW22670.1"/>
    <property type="molecule type" value="Genomic_DNA"/>
</dbReference>
<dbReference type="InterPro" id="IPR036065">
    <property type="entry name" value="BolA-like_sf"/>
</dbReference>
<dbReference type="SUPFAM" id="SSF82657">
    <property type="entry name" value="BolA-like"/>
    <property type="match status" value="1"/>
</dbReference>